<dbReference type="PANTHER" id="PTHR30055:SF238">
    <property type="entry name" value="MYCOFACTOCIN BIOSYNTHESIS TRANSCRIPTIONAL REGULATOR MFTR-RELATED"/>
    <property type="match status" value="1"/>
</dbReference>
<evidence type="ECO:0000256" key="2">
    <source>
        <dbReference type="ARBA" id="ARBA00023125"/>
    </source>
</evidence>
<name>A0A3N1CUM3_9ACTN</name>
<evidence type="ECO:0000256" key="1">
    <source>
        <dbReference type="ARBA" id="ARBA00023015"/>
    </source>
</evidence>
<dbReference type="SUPFAM" id="SSF46689">
    <property type="entry name" value="Homeodomain-like"/>
    <property type="match status" value="1"/>
</dbReference>
<dbReference type="InterPro" id="IPR001647">
    <property type="entry name" value="HTH_TetR"/>
</dbReference>
<dbReference type="GO" id="GO:0003700">
    <property type="term" value="F:DNA-binding transcription factor activity"/>
    <property type="evidence" value="ECO:0007669"/>
    <property type="project" value="TreeGrafter"/>
</dbReference>
<reference evidence="6 7" key="1">
    <citation type="submission" date="2018-11" db="EMBL/GenBank/DDBJ databases">
        <title>Sequencing the genomes of 1000 actinobacteria strains.</title>
        <authorList>
            <person name="Klenk H.-P."/>
        </authorList>
    </citation>
    <scope>NUCLEOTIDE SEQUENCE [LARGE SCALE GENOMIC DNA]</scope>
    <source>
        <strain evidence="6 7">DSM 44254</strain>
    </source>
</reference>
<dbReference type="PRINTS" id="PR00455">
    <property type="entry name" value="HTHTETR"/>
</dbReference>
<dbReference type="AlphaFoldDB" id="A0A3N1CUM3"/>
<keyword evidence="2 4" id="KW-0238">DNA-binding</keyword>
<dbReference type="InterPro" id="IPR050109">
    <property type="entry name" value="HTH-type_TetR-like_transc_reg"/>
</dbReference>
<dbReference type="EMBL" id="RJKE01000001">
    <property type="protein sequence ID" value="ROO84935.1"/>
    <property type="molecule type" value="Genomic_DNA"/>
</dbReference>
<evidence type="ECO:0000259" key="5">
    <source>
        <dbReference type="PROSITE" id="PS50977"/>
    </source>
</evidence>
<dbReference type="InterPro" id="IPR009057">
    <property type="entry name" value="Homeodomain-like_sf"/>
</dbReference>
<proteinExistence type="predicted"/>
<keyword evidence="1" id="KW-0805">Transcription regulation</keyword>
<accession>A0A3N1CUM3</accession>
<evidence type="ECO:0000256" key="4">
    <source>
        <dbReference type="PROSITE-ProRule" id="PRU00335"/>
    </source>
</evidence>
<evidence type="ECO:0000313" key="7">
    <source>
        <dbReference type="Proteomes" id="UP000272400"/>
    </source>
</evidence>
<feature type="DNA-binding region" description="H-T-H motif" evidence="4">
    <location>
        <begin position="38"/>
        <end position="57"/>
    </location>
</feature>
<keyword evidence="3" id="KW-0804">Transcription</keyword>
<dbReference type="Proteomes" id="UP000272400">
    <property type="component" value="Unassembled WGS sequence"/>
</dbReference>
<sequence>MVRTHGWRGDPPRDDAEARERVIGAAMRCIDRYGSRTRLADVAKELGVTRQTVYFYFAGTEELLVATAQHAVGGFLDRLADHVAPLREDAEILAEGMCYTFDRLQHDPYLGILLATGHAGTLTQAITSPTAMTFGRAILTRFDIDWAARGYTDTDLDELVELMLRLLQSFVIDPGHPPRAPAEFRAYLRRWFDRFLFDARRPSAANGPMP</sequence>
<evidence type="ECO:0000256" key="3">
    <source>
        <dbReference type="ARBA" id="ARBA00023163"/>
    </source>
</evidence>
<comment type="caution">
    <text evidence="6">The sequence shown here is derived from an EMBL/GenBank/DDBJ whole genome shotgun (WGS) entry which is preliminary data.</text>
</comment>
<dbReference type="Pfam" id="PF00440">
    <property type="entry name" value="TetR_N"/>
    <property type="match status" value="1"/>
</dbReference>
<organism evidence="6 7">
    <name type="scientific">Actinocorallia herbida</name>
    <dbReference type="NCBI Taxonomy" id="58109"/>
    <lineage>
        <taxon>Bacteria</taxon>
        <taxon>Bacillati</taxon>
        <taxon>Actinomycetota</taxon>
        <taxon>Actinomycetes</taxon>
        <taxon>Streptosporangiales</taxon>
        <taxon>Thermomonosporaceae</taxon>
        <taxon>Actinocorallia</taxon>
    </lineage>
</organism>
<dbReference type="Gene3D" id="1.10.357.10">
    <property type="entry name" value="Tetracycline Repressor, domain 2"/>
    <property type="match status" value="1"/>
</dbReference>
<keyword evidence="7" id="KW-1185">Reference proteome</keyword>
<protein>
    <submittedName>
        <fullName evidence="6">TetR family transcriptional regulator</fullName>
    </submittedName>
</protein>
<dbReference type="RefSeq" id="WP_211359665.1">
    <property type="nucleotide sequence ID" value="NZ_RJKE01000001.1"/>
</dbReference>
<gene>
    <name evidence="6" type="ORF">EDD29_2467</name>
</gene>
<dbReference type="PANTHER" id="PTHR30055">
    <property type="entry name" value="HTH-TYPE TRANSCRIPTIONAL REGULATOR RUTR"/>
    <property type="match status" value="1"/>
</dbReference>
<dbReference type="PROSITE" id="PS50977">
    <property type="entry name" value="HTH_TETR_2"/>
    <property type="match status" value="1"/>
</dbReference>
<evidence type="ECO:0000313" key="6">
    <source>
        <dbReference type="EMBL" id="ROO84935.1"/>
    </source>
</evidence>
<feature type="domain" description="HTH tetR-type" evidence="5">
    <location>
        <begin position="16"/>
        <end position="75"/>
    </location>
</feature>
<dbReference type="GO" id="GO:0000976">
    <property type="term" value="F:transcription cis-regulatory region binding"/>
    <property type="evidence" value="ECO:0007669"/>
    <property type="project" value="TreeGrafter"/>
</dbReference>